<gene>
    <name evidence="3" type="ORF">CVT24_008356</name>
</gene>
<dbReference type="InParanoid" id="A0A409VD74"/>
<sequence>MWASLFSALLSTACFSNYHVAVADVVLSVPQTPSSSHIVKQNFLGISFELSFMDEYFGNDTSTIPPIMTNYLQGIRRRLGDHPLRLRVGGNSMDTSVYDSNQGSPMVQLRGVDTGNINNQPANYGPVLWDVLSRVSSNIGGASYLVGLSLMKPDDPAVPVIAGQCIDTLALPIIKVVLNTAHATQKLGSNLDAFLLGNEPDLYTKHGHRPGIANYTTAIYIDEYRSVASRLTSTSAGNLLAKNNLAGPTLCCHWNLDRLLDDGFVSTFNNELKYVTVQHYPQNNCFGPGKNRYQIPYYRQHANVITLAAWQGSGISKVTSGKQPLIMSEFNSASCGGLPGMSDTYVVGSMWTIDYALQMAAVGYSAAFIHTRERGITYNLFTVPDGPNGGPGPWTTNPTYYPLVILAEALDSQNGVIVTDLDVGGSKTNPNITTAGYSIHDATSKVVRQLVLFNYANVSSSDGQLETFTIPGGILSPPSGKVTVRYLGAEHMGTAQNIAWGGQTLAGVGDGEFVASQASWARPDVQVDCNNGCTIEVPAPGLAIVFSQGSPLLRDKVAKPSSAPLLVGDVLQTSLSIILGLLCTMSLF</sequence>
<keyword evidence="1" id="KW-0732">Signal</keyword>
<proteinExistence type="predicted"/>
<dbReference type="Proteomes" id="UP000284842">
    <property type="component" value="Unassembled WGS sequence"/>
</dbReference>
<protein>
    <recommendedName>
        <fullName evidence="2">Beta-glucuronidase C-terminal domain-containing protein</fullName>
    </recommendedName>
</protein>
<evidence type="ECO:0000313" key="3">
    <source>
        <dbReference type="EMBL" id="PPQ64619.1"/>
    </source>
</evidence>
<dbReference type="InterPro" id="IPR031728">
    <property type="entry name" value="GlcAase_C"/>
</dbReference>
<dbReference type="EMBL" id="NHTK01006084">
    <property type="protein sequence ID" value="PPQ64619.1"/>
    <property type="molecule type" value="Genomic_DNA"/>
</dbReference>
<dbReference type="PANTHER" id="PTHR36183">
    <property type="entry name" value="BETA-GLUCURONIDASE"/>
    <property type="match status" value="1"/>
</dbReference>
<dbReference type="SUPFAM" id="SSF51445">
    <property type="entry name" value="(Trans)glycosidases"/>
    <property type="match status" value="1"/>
</dbReference>
<organism evidence="3 4">
    <name type="scientific">Panaeolus cyanescens</name>
    <dbReference type="NCBI Taxonomy" id="181874"/>
    <lineage>
        <taxon>Eukaryota</taxon>
        <taxon>Fungi</taxon>
        <taxon>Dikarya</taxon>
        <taxon>Basidiomycota</taxon>
        <taxon>Agaricomycotina</taxon>
        <taxon>Agaricomycetes</taxon>
        <taxon>Agaricomycetidae</taxon>
        <taxon>Agaricales</taxon>
        <taxon>Agaricineae</taxon>
        <taxon>Galeropsidaceae</taxon>
        <taxon>Panaeolus</taxon>
    </lineage>
</organism>
<comment type="caution">
    <text evidence="3">The sequence shown here is derived from an EMBL/GenBank/DDBJ whole genome shotgun (WGS) entry which is preliminary data.</text>
</comment>
<dbReference type="STRING" id="181874.A0A409VD74"/>
<evidence type="ECO:0000313" key="4">
    <source>
        <dbReference type="Proteomes" id="UP000284842"/>
    </source>
</evidence>
<dbReference type="Gene3D" id="3.20.20.80">
    <property type="entry name" value="Glycosidases"/>
    <property type="match status" value="1"/>
</dbReference>
<accession>A0A409VD74</accession>
<feature type="chain" id="PRO_5019234857" description="Beta-glucuronidase C-terminal domain-containing protein" evidence="1">
    <location>
        <begin position="24"/>
        <end position="588"/>
    </location>
</feature>
<feature type="signal peptide" evidence="1">
    <location>
        <begin position="1"/>
        <end position="23"/>
    </location>
</feature>
<dbReference type="Pfam" id="PF16862">
    <property type="entry name" value="Glyco_hydro_79C"/>
    <property type="match status" value="1"/>
</dbReference>
<feature type="domain" description="Beta-glucuronidase C-terminal" evidence="2">
    <location>
        <begin position="437"/>
        <end position="544"/>
    </location>
</feature>
<dbReference type="AlphaFoldDB" id="A0A409VD74"/>
<dbReference type="OrthoDB" id="2796951at2759"/>
<evidence type="ECO:0000256" key="1">
    <source>
        <dbReference type="SAM" id="SignalP"/>
    </source>
</evidence>
<dbReference type="InterPro" id="IPR017853">
    <property type="entry name" value="GH"/>
</dbReference>
<name>A0A409VD74_9AGAR</name>
<reference evidence="3 4" key="1">
    <citation type="journal article" date="2018" name="Evol. Lett.">
        <title>Horizontal gene cluster transfer increased hallucinogenic mushroom diversity.</title>
        <authorList>
            <person name="Reynolds H.T."/>
            <person name="Vijayakumar V."/>
            <person name="Gluck-Thaler E."/>
            <person name="Korotkin H.B."/>
            <person name="Matheny P.B."/>
            <person name="Slot J.C."/>
        </authorList>
    </citation>
    <scope>NUCLEOTIDE SEQUENCE [LARGE SCALE GENOMIC DNA]</scope>
    <source>
        <strain evidence="3 4">2629</strain>
    </source>
</reference>
<dbReference type="InterPro" id="IPR052974">
    <property type="entry name" value="GH79_Enzymes"/>
</dbReference>
<dbReference type="PANTHER" id="PTHR36183:SF2">
    <property type="entry name" value="BETA-GLUCURONIDASE C-TERMINAL DOMAIN-CONTAINING PROTEIN"/>
    <property type="match status" value="1"/>
</dbReference>
<keyword evidence="4" id="KW-1185">Reference proteome</keyword>
<evidence type="ECO:0000259" key="2">
    <source>
        <dbReference type="Pfam" id="PF16862"/>
    </source>
</evidence>